<feature type="domain" description="F-box" evidence="1">
    <location>
        <begin position="5"/>
        <end position="45"/>
    </location>
</feature>
<dbReference type="InterPro" id="IPR036047">
    <property type="entry name" value="F-box-like_dom_sf"/>
</dbReference>
<dbReference type="Pfam" id="PF07734">
    <property type="entry name" value="FBA_1"/>
    <property type="match status" value="1"/>
</dbReference>
<dbReference type="InterPro" id="IPR001810">
    <property type="entry name" value="F-box_dom"/>
</dbReference>
<dbReference type="InterPro" id="IPR017451">
    <property type="entry name" value="F-box-assoc_interact_dom"/>
</dbReference>
<evidence type="ECO:0000313" key="2">
    <source>
        <dbReference type="EMBL" id="CAA0813308.1"/>
    </source>
</evidence>
<accession>A0A9N7R660</accession>
<dbReference type="NCBIfam" id="TIGR01640">
    <property type="entry name" value="F_box_assoc_1"/>
    <property type="match status" value="1"/>
</dbReference>
<evidence type="ECO:0000313" key="3">
    <source>
        <dbReference type="Proteomes" id="UP001153555"/>
    </source>
</evidence>
<dbReference type="PANTHER" id="PTHR31672">
    <property type="entry name" value="BNACNNG10540D PROTEIN"/>
    <property type="match status" value="1"/>
</dbReference>
<reference evidence="2" key="1">
    <citation type="submission" date="2019-12" db="EMBL/GenBank/DDBJ databases">
        <authorList>
            <person name="Scholes J."/>
        </authorList>
    </citation>
    <scope>NUCLEOTIDE SEQUENCE</scope>
</reference>
<proteinExistence type="predicted"/>
<name>A0A9N7R660_STRHE</name>
<gene>
    <name evidence="2" type="ORF">SHERM_13867</name>
</gene>
<dbReference type="Gene3D" id="1.20.1280.50">
    <property type="match status" value="1"/>
</dbReference>
<keyword evidence="3" id="KW-1185">Reference proteome</keyword>
<comment type="caution">
    <text evidence="2">The sequence shown here is derived from an EMBL/GenBank/DDBJ whole genome shotgun (WGS) entry which is preliminary data.</text>
</comment>
<dbReference type="SMART" id="SM00256">
    <property type="entry name" value="FBOX"/>
    <property type="match status" value="1"/>
</dbReference>
<dbReference type="SUPFAM" id="SSF81383">
    <property type="entry name" value="F-box domain"/>
    <property type="match status" value="1"/>
</dbReference>
<protein>
    <recommendedName>
        <fullName evidence="1">F-box domain-containing protein</fullName>
    </recommendedName>
</protein>
<dbReference type="PANTHER" id="PTHR31672:SF13">
    <property type="entry name" value="F-BOX PROTEIN CPR30-LIKE"/>
    <property type="match status" value="1"/>
</dbReference>
<sequence length="365" mass="41299">MSDHICEEIIINVLRRLPIKFLLRCTAVCKSWRCLENSERYDFVLDNNDSVTPHSCLEFPFTSINPFFTIVGACNGLICLSDDRVYYTPTIILWNPLLRKSVLLPKPDPIHSCCGTFSQSLGFGFDPVSTDYKVIRIAYADHISVRRPLVELYELSNHEWRDLSYLALDHVIYSKSRSAYVNGATHWVARHGDSYDLVLSFHMSNEVFRDILLPCSLTDDDLVGGKDLLVLNDSLALILSSVSGGEPSFCVWVMKEYGVRESWSKHLSFDLRSLGERLVRPLWVRKGGGILAVSEAGRLICFNHDGGKEKDEEIIKDIGVGGSRPEYYRRSIHVDSYTESLVLLEKGIYSSYALTTAKLSTLLRS</sequence>
<dbReference type="OrthoDB" id="5314306at2759"/>
<dbReference type="Pfam" id="PF00646">
    <property type="entry name" value="F-box"/>
    <property type="match status" value="1"/>
</dbReference>
<organism evidence="2 3">
    <name type="scientific">Striga hermonthica</name>
    <name type="common">Purple witchweed</name>
    <name type="synonym">Buchnera hermonthica</name>
    <dbReference type="NCBI Taxonomy" id="68872"/>
    <lineage>
        <taxon>Eukaryota</taxon>
        <taxon>Viridiplantae</taxon>
        <taxon>Streptophyta</taxon>
        <taxon>Embryophyta</taxon>
        <taxon>Tracheophyta</taxon>
        <taxon>Spermatophyta</taxon>
        <taxon>Magnoliopsida</taxon>
        <taxon>eudicotyledons</taxon>
        <taxon>Gunneridae</taxon>
        <taxon>Pentapetalae</taxon>
        <taxon>asterids</taxon>
        <taxon>lamiids</taxon>
        <taxon>Lamiales</taxon>
        <taxon>Orobanchaceae</taxon>
        <taxon>Buchnereae</taxon>
        <taxon>Striga</taxon>
    </lineage>
</organism>
<dbReference type="AlphaFoldDB" id="A0A9N7R660"/>
<dbReference type="InterPro" id="IPR006527">
    <property type="entry name" value="F-box-assoc_dom_typ1"/>
</dbReference>
<evidence type="ECO:0000259" key="1">
    <source>
        <dbReference type="SMART" id="SM00256"/>
    </source>
</evidence>
<dbReference type="EMBL" id="CACSLK010011313">
    <property type="protein sequence ID" value="CAA0813308.1"/>
    <property type="molecule type" value="Genomic_DNA"/>
</dbReference>
<dbReference type="InterPro" id="IPR050796">
    <property type="entry name" value="SCF_F-box_component"/>
</dbReference>
<dbReference type="Proteomes" id="UP001153555">
    <property type="component" value="Unassembled WGS sequence"/>
</dbReference>